<comment type="subunit">
    <text evidence="4">Monomer.</text>
</comment>
<comment type="caution">
    <text evidence="13">The sequence shown here is derived from an EMBL/GenBank/DDBJ whole genome shotgun (WGS) entry which is preliminary data.</text>
</comment>
<comment type="catalytic activity">
    <reaction evidence="1">
        <text>Hydrolysis of terminal non-reducing beta-D-galactose residues in beta-D-galactosides.</text>
        <dbReference type="EC" id="3.2.1.23"/>
    </reaction>
</comment>
<dbReference type="SUPFAM" id="SSF49303">
    <property type="entry name" value="beta-Galactosidase/glucuronidase domain"/>
    <property type="match status" value="2"/>
</dbReference>
<keyword evidence="7" id="KW-0106">Calcium</keyword>
<feature type="domain" description="Glycosyl hydrolases family 2 sugar binding" evidence="12">
    <location>
        <begin position="61"/>
        <end position="188"/>
    </location>
</feature>
<evidence type="ECO:0000256" key="7">
    <source>
        <dbReference type="ARBA" id="ARBA00022837"/>
    </source>
</evidence>
<dbReference type="InterPro" id="IPR050347">
    <property type="entry name" value="Bact_Beta-galactosidase"/>
</dbReference>
<evidence type="ECO:0000256" key="4">
    <source>
        <dbReference type="ARBA" id="ARBA00011245"/>
    </source>
</evidence>
<dbReference type="Gene3D" id="2.60.120.260">
    <property type="entry name" value="Galactose-binding domain-like"/>
    <property type="match status" value="1"/>
</dbReference>
<organism evidence="13 14">
    <name type="scientific">Mucilaginibacter calamicampi</name>
    <dbReference type="NCBI Taxonomy" id="1302352"/>
    <lineage>
        <taxon>Bacteria</taxon>
        <taxon>Pseudomonadati</taxon>
        <taxon>Bacteroidota</taxon>
        <taxon>Sphingobacteriia</taxon>
        <taxon>Sphingobacteriales</taxon>
        <taxon>Sphingobacteriaceae</taxon>
        <taxon>Mucilaginibacter</taxon>
    </lineage>
</organism>
<feature type="signal peptide" evidence="9">
    <location>
        <begin position="1"/>
        <end position="20"/>
    </location>
</feature>
<keyword evidence="9" id="KW-0732">Signal</keyword>
<dbReference type="InterPro" id="IPR008979">
    <property type="entry name" value="Galactose-bd-like_sf"/>
</dbReference>
<gene>
    <name evidence="13" type="ORF">ACFQZS_07230</name>
</gene>
<evidence type="ECO:0000259" key="10">
    <source>
        <dbReference type="Pfam" id="PF00703"/>
    </source>
</evidence>
<evidence type="ECO:0000256" key="9">
    <source>
        <dbReference type="SAM" id="SignalP"/>
    </source>
</evidence>
<dbReference type="SUPFAM" id="SSF74650">
    <property type="entry name" value="Galactose mutarotase-like"/>
    <property type="match status" value="1"/>
</dbReference>
<feature type="domain" description="Glycoside hydrolase family 2 catalytic" evidence="11">
    <location>
        <begin position="294"/>
        <end position="418"/>
    </location>
</feature>
<dbReference type="Proteomes" id="UP001596958">
    <property type="component" value="Unassembled WGS sequence"/>
</dbReference>
<dbReference type="EMBL" id="JBHTHU010000005">
    <property type="protein sequence ID" value="MFD0749928.1"/>
    <property type="molecule type" value="Genomic_DNA"/>
</dbReference>
<accession>A0ABW2YXE5</accession>
<dbReference type="InterPro" id="IPR036156">
    <property type="entry name" value="Beta-gal/glucu_dom_sf"/>
</dbReference>
<dbReference type="SUPFAM" id="SSF49785">
    <property type="entry name" value="Galactose-binding domain-like"/>
    <property type="match status" value="1"/>
</dbReference>
<dbReference type="InterPro" id="IPR011013">
    <property type="entry name" value="Gal_mutarotase_sf_dom"/>
</dbReference>
<evidence type="ECO:0000256" key="2">
    <source>
        <dbReference type="ARBA" id="ARBA00001913"/>
    </source>
</evidence>
<dbReference type="EC" id="3.2.1.23" evidence="5"/>
<proteinExistence type="inferred from homology"/>
<dbReference type="InterPro" id="IPR006104">
    <property type="entry name" value="Glyco_hydro_2_N"/>
</dbReference>
<dbReference type="InterPro" id="IPR006101">
    <property type="entry name" value="Glyco_hydro_2"/>
</dbReference>
<dbReference type="RefSeq" id="WP_377098722.1">
    <property type="nucleotide sequence ID" value="NZ_JBHTHU010000005.1"/>
</dbReference>
<name>A0ABW2YXE5_9SPHI</name>
<evidence type="ECO:0000313" key="14">
    <source>
        <dbReference type="Proteomes" id="UP001596958"/>
    </source>
</evidence>
<evidence type="ECO:0000256" key="5">
    <source>
        <dbReference type="ARBA" id="ARBA00012756"/>
    </source>
</evidence>
<dbReference type="PANTHER" id="PTHR46323">
    <property type="entry name" value="BETA-GALACTOSIDASE"/>
    <property type="match status" value="1"/>
</dbReference>
<evidence type="ECO:0000256" key="3">
    <source>
        <dbReference type="ARBA" id="ARBA00007401"/>
    </source>
</evidence>
<dbReference type="PRINTS" id="PR00132">
    <property type="entry name" value="GLHYDRLASE2"/>
</dbReference>
<evidence type="ECO:0000259" key="12">
    <source>
        <dbReference type="Pfam" id="PF02837"/>
    </source>
</evidence>
<dbReference type="InterPro" id="IPR013783">
    <property type="entry name" value="Ig-like_fold"/>
</dbReference>
<comment type="similarity">
    <text evidence="3">Belongs to the glycosyl hydrolase 2 family.</text>
</comment>
<feature type="domain" description="Glycoside hydrolase family 2 immunoglobulin-like beta-sandwich" evidence="10">
    <location>
        <begin position="194"/>
        <end position="291"/>
    </location>
</feature>
<dbReference type="InterPro" id="IPR017853">
    <property type="entry name" value="GH"/>
</dbReference>
<sequence length="923" mass="103630">MSRKILLIVAFVFFAATTMAQPAVVSASNQTIRQNLSGTDKDDTVNWDFYCTKGRKSGQWTTIPVPSNWEFQGFGGYNYGHDKVKNDEEGLYKHQFKLGTNAQHKRVFIVFEGVMTDAEVKINGQLAGPIHQGAFYRFKYDITALVKNGDNLLEVKVSKMSADASVNRAERNGDFWIFGGIYRPVYLEIVPESYIDRVAIDAKANGQIRLDVFDKNTAANQIIQAEVQTLKGVRVGEPFTIKPKGDSTTLRAQIKNIATWNPEQPNLYNLVVAIKVGNKVIHQITQRFGFRTVELRKGDGIYVNDKKVIFKGVCHHSEWPESGRTLSKAIDLLDIKQIKEMNMNAVRMSHYPPDQSFLDVCDSLGLFVLDEITGWQAKYDNNVGRKLVKEMMVRDVNHPSIVLWDNGNEGGFNRDLDKDYPLYDPQKRAVIHPWERFNNTDTKHYPVYNYVVNSNLYGKDIFFPTEFMHGLYDGGHGAGLDDFWNLMLSNPHNAGGFLWVYADGAIVRTDKNNILDADGNHVPDGIVGPHREKEASFYTIKEIWSPVYISNSALPQNFDGKLNIENRYLYTNLNNCSFSWKLVSFASPQNKATAPTINAAGKVKAYNLAPGESGFLKLQLPATWKNSDALLLTVNDAASNEIVNRSWAIANPQSVAVKLLKGASSTASTVKEENGQIEVTCDAINYYFDTATGYLKKVKGASGDISLSDGPVLAGANVQLKEIRRSTSGNSQIIEPVYSDANFKVKWTFTPGKPVQLQYGYLPRGNADFYGITFNYPEQNITGMKWLGNGPYRVWKNRLKGGTLNVWQKDYNNTITGESWIYPEFKGYHANLYWATIQNKEHPFTVYTEDENIYLQMLKPAKPVSAPNDNTIPPFPEGNIGFMTAIPAIGTKFNPATDMGPQSQRNVQLNITPVSGTLWFDFK</sequence>
<dbReference type="Gene3D" id="3.20.20.80">
    <property type="entry name" value="Glycosidases"/>
    <property type="match status" value="1"/>
</dbReference>
<feature type="chain" id="PRO_5046872557" description="beta-galactosidase" evidence="9">
    <location>
        <begin position="21"/>
        <end position="923"/>
    </location>
</feature>
<keyword evidence="14" id="KW-1185">Reference proteome</keyword>
<keyword evidence="6 13" id="KW-0378">Hydrolase</keyword>
<dbReference type="InterPro" id="IPR006103">
    <property type="entry name" value="Glyco_hydro_2_cat"/>
</dbReference>
<reference evidence="14" key="1">
    <citation type="journal article" date="2019" name="Int. J. Syst. Evol. Microbiol.">
        <title>The Global Catalogue of Microorganisms (GCM) 10K type strain sequencing project: providing services to taxonomists for standard genome sequencing and annotation.</title>
        <authorList>
            <consortium name="The Broad Institute Genomics Platform"/>
            <consortium name="The Broad Institute Genome Sequencing Center for Infectious Disease"/>
            <person name="Wu L."/>
            <person name="Ma J."/>
        </authorList>
    </citation>
    <scope>NUCLEOTIDE SEQUENCE [LARGE SCALE GENOMIC DNA]</scope>
    <source>
        <strain evidence="14">CCUG 63418</strain>
    </source>
</reference>
<comment type="cofactor">
    <cofactor evidence="2">
        <name>Ca(2+)</name>
        <dbReference type="ChEBI" id="CHEBI:29108"/>
    </cofactor>
</comment>
<dbReference type="GO" id="GO:0016787">
    <property type="term" value="F:hydrolase activity"/>
    <property type="evidence" value="ECO:0007669"/>
    <property type="project" value="UniProtKB-KW"/>
</dbReference>
<dbReference type="SUPFAM" id="SSF51445">
    <property type="entry name" value="(Trans)glycosidases"/>
    <property type="match status" value="1"/>
</dbReference>
<dbReference type="Pfam" id="PF02836">
    <property type="entry name" value="Glyco_hydro_2_C"/>
    <property type="match status" value="1"/>
</dbReference>
<dbReference type="InterPro" id="IPR014718">
    <property type="entry name" value="GH-type_carb-bd"/>
</dbReference>
<evidence type="ECO:0000256" key="1">
    <source>
        <dbReference type="ARBA" id="ARBA00001412"/>
    </source>
</evidence>
<keyword evidence="8" id="KW-0326">Glycosidase</keyword>
<dbReference type="InterPro" id="IPR006102">
    <property type="entry name" value="Ig-like_GH2"/>
</dbReference>
<dbReference type="Pfam" id="PF02837">
    <property type="entry name" value="Glyco_hydro_2_N"/>
    <property type="match status" value="1"/>
</dbReference>
<evidence type="ECO:0000256" key="6">
    <source>
        <dbReference type="ARBA" id="ARBA00022801"/>
    </source>
</evidence>
<dbReference type="PANTHER" id="PTHR46323:SF2">
    <property type="entry name" value="BETA-GALACTOSIDASE"/>
    <property type="match status" value="1"/>
</dbReference>
<evidence type="ECO:0000259" key="11">
    <source>
        <dbReference type="Pfam" id="PF02836"/>
    </source>
</evidence>
<dbReference type="Gene3D" id="2.60.40.10">
    <property type="entry name" value="Immunoglobulins"/>
    <property type="match status" value="2"/>
</dbReference>
<dbReference type="Gene3D" id="2.70.98.10">
    <property type="match status" value="1"/>
</dbReference>
<evidence type="ECO:0000256" key="8">
    <source>
        <dbReference type="ARBA" id="ARBA00023295"/>
    </source>
</evidence>
<protein>
    <recommendedName>
        <fullName evidence="5">beta-galactosidase</fullName>
        <ecNumber evidence="5">3.2.1.23</ecNumber>
    </recommendedName>
</protein>
<dbReference type="Pfam" id="PF00703">
    <property type="entry name" value="Glyco_hydro_2"/>
    <property type="match status" value="1"/>
</dbReference>
<evidence type="ECO:0000313" key="13">
    <source>
        <dbReference type="EMBL" id="MFD0749928.1"/>
    </source>
</evidence>